<dbReference type="Proteomes" id="UP000282876">
    <property type="component" value="Unassembled WGS sequence"/>
</dbReference>
<gene>
    <name evidence="1" type="ORF">TUBRATIS_28320</name>
</gene>
<evidence type="ECO:0000313" key="2">
    <source>
        <dbReference type="Proteomes" id="UP000282876"/>
    </source>
</evidence>
<name>A0A437AHT1_9MICR</name>
<protein>
    <submittedName>
        <fullName evidence="1">Uncharacterized protein</fullName>
    </submittedName>
</protein>
<dbReference type="EMBL" id="RCSS01000793">
    <property type="protein sequence ID" value="RVD90731.1"/>
    <property type="molecule type" value="Genomic_DNA"/>
</dbReference>
<sequence length="103" mass="12226">MVVMYASHDVKNHTFIIPYDVNNMILQTMYLSRILLLSMIYDTKQHPDSLPEFKLFLYAIHLKVQYFHSKLLPEILIKISDSEKDFLNVSSSNYESLYRYLTS</sequence>
<comment type="caution">
    <text evidence="1">The sequence shown here is derived from an EMBL/GenBank/DDBJ whole genome shotgun (WGS) entry which is preliminary data.</text>
</comment>
<proteinExistence type="predicted"/>
<accession>A0A437AHT1</accession>
<evidence type="ECO:0000313" key="1">
    <source>
        <dbReference type="EMBL" id="RVD90731.1"/>
    </source>
</evidence>
<reference evidence="1 2" key="1">
    <citation type="submission" date="2018-10" db="EMBL/GenBank/DDBJ databases">
        <title>Draft genome sequence of the microsporidian Tubulinosema ratisbonensis.</title>
        <authorList>
            <person name="Polonais V."/>
            <person name="Peyretaillade E."/>
            <person name="Niehus S."/>
            <person name="Wawrzyniak I."/>
            <person name="Franchet A."/>
            <person name="Gaspin C."/>
            <person name="Reichstadt M."/>
            <person name="Belser C."/>
            <person name="Labadie K."/>
            <person name="Delbac F."/>
            <person name="Ferrandon D."/>
        </authorList>
    </citation>
    <scope>NUCLEOTIDE SEQUENCE [LARGE SCALE GENOMIC DNA]</scope>
    <source>
        <strain evidence="1 2">Franzen</strain>
    </source>
</reference>
<dbReference type="AlphaFoldDB" id="A0A437AHT1"/>
<organism evidence="1 2">
    <name type="scientific">Tubulinosema ratisbonensis</name>
    <dbReference type="NCBI Taxonomy" id="291195"/>
    <lineage>
        <taxon>Eukaryota</taxon>
        <taxon>Fungi</taxon>
        <taxon>Fungi incertae sedis</taxon>
        <taxon>Microsporidia</taxon>
        <taxon>Tubulinosematoidea</taxon>
        <taxon>Tubulinosematidae</taxon>
        <taxon>Tubulinosema</taxon>
    </lineage>
</organism>
<dbReference type="VEuPathDB" id="MicrosporidiaDB:TUBRATIS_28320"/>
<keyword evidence="2" id="KW-1185">Reference proteome</keyword>